<name>M9WBW0_9MOLU</name>
<dbReference type="NCBIfam" id="TIGR02167">
    <property type="entry name" value="Liste_lipo_26"/>
    <property type="match status" value="3"/>
</dbReference>
<dbReference type="InterPro" id="IPR005046">
    <property type="entry name" value="DUF285"/>
</dbReference>
<dbReference type="PATRIC" id="fig|1292033.3.peg.209"/>
<dbReference type="AlphaFoldDB" id="M9WBW0"/>
<sequence length="454" mass="52735">MAKKMGLFYLSVGVLTAAAVWGVSYPAVRNRQFIDQQEIEQNKDQEIVYLKSIWNDHFKNKSSSLDTKQDVLNNLKYVLSETRKNFPIEKIEFNQISDANKNVLFSKNSEYLTVKFKNHVIRLPFGLVNDSNRALIFKVTDQNPRAKINEIFSTLDANFLNSDWESLKYEVLQVGYFKNENKLIQIIKMPYEVKKITKNFSKAITSLHSAFSNSTANEGLKNITEWDTSNVIDMSSMFRIAKSFNQDISRWNTLRVTKMQNMFDSAEAFNQNINSKRVTINNKTYIAWSTARVTDMNSMFFKATKFNQSIANWNTFNVTNMNNMFKFAKLFNQDISRWNTSNVTSMREMFYSAESFNQNISTKPIIANNINYTAWSTARVTDMNSMFFSAINFNQPITNWNTAKVANMTKMFSEAKNFKQDISSWNVSSTILHTDFDKDASPDWKQEHKPNFTK</sequence>
<dbReference type="HOGENOM" id="CLU_025777_1_1_14"/>
<dbReference type="eggNOG" id="COG3291">
    <property type="taxonomic scope" value="Bacteria"/>
</dbReference>
<reference evidence="1 2" key="1">
    <citation type="journal article" date="2013" name="Genome Announc.">
        <title>Complete Genome Sequence of Mycoplasma putrefaciens Strain 9231, One of the Agents of Contagious Agalactia in Goats.</title>
        <authorList>
            <person name="Dupuy V."/>
            <person name="Sirand-Pugnet P."/>
            <person name="Baranowski E."/>
            <person name="Barre A."/>
            <person name="Breton M."/>
            <person name="Couture C."/>
            <person name="Dordet-Frisoni E."/>
            <person name="Gaurivaud P."/>
            <person name="Jacob D."/>
            <person name="Lemaitre C."/>
            <person name="Manso-Silvan L."/>
            <person name="Nikolski M."/>
            <person name="Nouvel L.X."/>
            <person name="Poumarat F."/>
            <person name="Tardy F."/>
            <person name="Thebault P."/>
            <person name="Theil S."/>
            <person name="Citti C."/>
            <person name="Blanchard A."/>
            <person name="Thiaucourt F."/>
        </authorList>
    </citation>
    <scope>NUCLEOTIDE SEQUENCE [LARGE SCALE GENOMIC DNA]</scope>
    <source>
        <strain evidence="1">Mput9231</strain>
    </source>
</reference>
<protein>
    <recommendedName>
        <fullName evidence="3">PARCEL domain-containing protein</fullName>
    </recommendedName>
</protein>
<evidence type="ECO:0000313" key="1">
    <source>
        <dbReference type="EMBL" id="AGJ90647.1"/>
    </source>
</evidence>
<dbReference type="RefSeq" id="WP_015587283.1">
    <property type="nucleotide sequence ID" value="NC_021083.1"/>
</dbReference>
<accession>M9WBW0</accession>
<dbReference type="EMBL" id="CP004357">
    <property type="protein sequence ID" value="AGJ90647.1"/>
    <property type="molecule type" value="Genomic_DNA"/>
</dbReference>
<dbReference type="Proteomes" id="UP000012984">
    <property type="component" value="Chromosome"/>
</dbReference>
<proteinExistence type="predicted"/>
<keyword evidence="2" id="KW-1185">Reference proteome</keyword>
<dbReference type="KEGG" id="mput:MPUT9231_2160"/>
<gene>
    <name evidence="1" type="ORF">MPUT9231_2160</name>
</gene>
<evidence type="ECO:0008006" key="3">
    <source>
        <dbReference type="Google" id="ProtNLM"/>
    </source>
</evidence>
<organism evidence="1 2">
    <name type="scientific">Mycoplasma putrefaciens Mput9231</name>
    <dbReference type="NCBI Taxonomy" id="1292033"/>
    <lineage>
        <taxon>Bacteria</taxon>
        <taxon>Bacillati</taxon>
        <taxon>Mycoplasmatota</taxon>
        <taxon>Mollicutes</taxon>
        <taxon>Mycoplasmataceae</taxon>
        <taxon>Mycoplasma</taxon>
    </lineage>
</organism>
<dbReference type="InterPro" id="IPR011889">
    <property type="entry name" value="Liste_lipo_26"/>
</dbReference>
<evidence type="ECO:0000313" key="2">
    <source>
        <dbReference type="Proteomes" id="UP000012984"/>
    </source>
</evidence>
<dbReference type="Pfam" id="PF03382">
    <property type="entry name" value="DUF285"/>
    <property type="match status" value="3"/>
</dbReference>
<dbReference type="OrthoDB" id="400880at2"/>